<name>A0A167D6Y0_9ASCO</name>
<dbReference type="GO" id="GO:0000435">
    <property type="term" value="P:positive regulation of transcription from RNA polymerase II promoter by galactose"/>
    <property type="evidence" value="ECO:0007669"/>
    <property type="project" value="TreeGrafter"/>
</dbReference>
<evidence type="ECO:0000313" key="7">
    <source>
        <dbReference type="Proteomes" id="UP000189580"/>
    </source>
</evidence>
<accession>A0A167D6Y0</accession>
<dbReference type="CDD" id="cd12148">
    <property type="entry name" value="fungal_TF_MHR"/>
    <property type="match status" value="1"/>
</dbReference>
<feature type="domain" description="Xylanolytic transcriptional activator regulatory" evidence="5">
    <location>
        <begin position="280"/>
        <end position="354"/>
    </location>
</feature>
<sequence length="665" mass="75613">MVSSGLHLRSTILIGNNRLLSDFGDSIIKKLGFAATQNNRATADRSSADVLYPQQRQFRDETESIFSSSSDVKSSIFFGQNSSNSSIKNDDDYIYFGPSSTVIFSRRILSLIALASCRAATEDRKFSPVQRVTQSSRQPLPKFNTFIDKDDIYSIPDDSICYQLINKFFENTGIVFPIFHRQIFIADFKSTRDSGLAATHSGWSWLARLNIVLALGTLDEGHVNTNLEQGQQAELFYSKAIQLYHYYNGANIMAPVTLDVVQFLLLVCLYLQRTRRPHECWNTIGLAIRSAIQLGLHSKHALNRLTRLDRETRKRTWHACVLIDQTISVTLGKPQSLSSGMRGQVELPLHIDEDIRDIHAAHETKLHLPSSLLPSYVQSIRLYNVLSDIVDDIYDGNLDWNEVSYLIKNADELEVVFDRIERSLTTWASELPDFLQIIPANFLGQLLDEIINDTSDSLVKRQHVILILRYHFVRLLFHRAIISNLLMLLADRNSGARARPHSEFEGKNIQGALIACIEIITIVRRASNKICLLGPWWSILNYVFQSSLVLVAVIMLRHEYELGIPLVLIENYQLVNHLDQAISFIDDMARTNSVAAKCLEFLRYLRYAISSTAGNQSLNYQMAKDNLASSERLDDEPESDVGISEFLLESDLRYLQQKFNHISFV</sequence>
<dbReference type="Proteomes" id="UP000189580">
    <property type="component" value="Chromosome a"/>
</dbReference>
<keyword evidence="1" id="KW-0805">Transcription regulation</keyword>
<reference evidence="6 7" key="1">
    <citation type="submission" date="2016-02" db="EMBL/GenBank/DDBJ databases">
        <title>Complete genome sequence and transcriptome regulation of the pentose utilising yeast Sugiyamaella lignohabitans.</title>
        <authorList>
            <person name="Bellasio M."/>
            <person name="Peymann A."/>
            <person name="Valli M."/>
            <person name="Sipitzky M."/>
            <person name="Graf A."/>
            <person name="Sauer M."/>
            <person name="Marx H."/>
            <person name="Mattanovich D."/>
        </authorList>
    </citation>
    <scope>NUCLEOTIDE SEQUENCE [LARGE SCALE GENOMIC DNA]</scope>
    <source>
        <strain evidence="6 7">CBS 10342</strain>
    </source>
</reference>
<keyword evidence="3" id="KW-0804">Transcription</keyword>
<dbReference type="GO" id="GO:0005634">
    <property type="term" value="C:nucleus"/>
    <property type="evidence" value="ECO:0007669"/>
    <property type="project" value="TreeGrafter"/>
</dbReference>
<dbReference type="InterPro" id="IPR007219">
    <property type="entry name" value="XnlR_reg_dom"/>
</dbReference>
<dbReference type="PANTHER" id="PTHR47424:SF3">
    <property type="entry name" value="REGULATORY PROTEIN GAL4"/>
    <property type="match status" value="1"/>
</dbReference>
<evidence type="ECO:0000256" key="3">
    <source>
        <dbReference type="ARBA" id="ARBA00023163"/>
    </source>
</evidence>
<evidence type="ECO:0000256" key="2">
    <source>
        <dbReference type="ARBA" id="ARBA00023125"/>
    </source>
</evidence>
<dbReference type="Pfam" id="PF04082">
    <property type="entry name" value="Fungal_trans"/>
    <property type="match status" value="1"/>
</dbReference>
<dbReference type="GO" id="GO:0000981">
    <property type="term" value="F:DNA-binding transcription factor activity, RNA polymerase II-specific"/>
    <property type="evidence" value="ECO:0007669"/>
    <property type="project" value="TreeGrafter"/>
</dbReference>
<evidence type="ECO:0000313" key="6">
    <source>
        <dbReference type="EMBL" id="ANB12556.1"/>
    </source>
</evidence>
<proteinExistence type="predicted"/>
<dbReference type="GO" id="GO:0008270">
    <property type="term" value="F:zinc ion binding"/>
    <property type="evidence" value="ECO:0007669"/>
    <property type="project" value="InterPro"/>
</dbReference>
<evidence type="ECO:0000256" key="4">
    <source>
        <dbReference type="ARBA" id="ARBA00023242"/>
    </source>
</evidence>
<dbReference type="AlphaFoldDB" id="A0A167D6Y0"/>
<dbReference type="GO" id="GO:0000978">
    <property type="term" value="F:RNA polymerase II cis-regulatory region sequence-specific DNA binding"/>
    <property type="evidence" value="ECO:0007669"/>
    <property type="project" value="TreeGrafter"/>
</dbReference>
<dbReference type="InterPro" id="IPR051127">
    <property type="entry name" value="Fungal_SecMet_Regulators"/>
</dbReference>
<dbReference type="GeneID" id="30037887"/>
<dbReference type="GO" id="GO:0006351">
    <property type="term" value="P:DNA-templated transcription"/>
    <property type="evidence" value="ECO:0007669"/>
    <property type="project" value="InterPro"/>
</dbReference>
<dbReference type="RefSeq" id="XP_018735033.1">
    <property type="nucleotide sequence ID" value="XM_018882779.1"/>
</dbReference>
<gene>
    <name evidence="6" type="primary">ASG1</name>
    <name evidence="6" type="ORF">AWJ20_813</name>
</gene>
<evidence type="ECO:0000256" key="1">
    <source>
        <dbReference type="ARBA" id="ARBA00023015"/>
    </source>
</evidence>
<dbReference type="EMBL" id="CP014501">
    <property type="protein sequence ID" value="ANB12556.1"/>
    <property type="molecule type" value="Genomic_DNA"/>
</dbReference>
<evidence type="ECO:0000259" key="5">
    <source>
        <dbReference type="SMART" id="SM00906"/>
    </source>
</evidence>
<keyword evidence="7" id="KW-1185">Reference proteome</keyword>
<keyword evidence="4" id="KW-0539">Nucleus</keyword>
<dbReference type="PANTHER" id="PTHR47424">
    <property type="entry name" value="REGULATORY PROTEIN GAL4"/>
    <property type="match status" value="1"/>
</dbReference>
<keyword evidence="2" id="KW-0238">DNA-binding</keyword>
<organism evidence="6 7">
    <name type="scientific">Sugiyamaella lignohabitans</name>
    <dbReference type="NCBI Taxonomy" id="796027"/>
    <lineage>
        <taxon>Eukaryota</taxon>
        <taxon>Fungi</taxon>
        <taxon>Dikarya</taxon>
        <taxon>Ascomycota</taxon>
        <taxon>Saccharomycotina</taxon>
        <taxon>Dipodascomycetes</taxon>
        <taxon>Dipodascales</taxon>
        <taxon>Trichomonascaceae</taxon>
        <taxon>Sugiyamaella</taxon>
    </lineage>
</organism>
<dbReference type="OrthoDB" id="2399539at2759"/>
<dbReference type="SMART" id="SM00906">
    <property type="entry name" value="Fungal_trans"/>
    <property type="match status" value="1"/>
</dbReference>
<protein>
    <submittedName>
        <fullName evidence="6">Asg1p</fullName>
    </submittedName>
</protein>
<dbReference type="KEGG" id="slb:AWJ20_813"/>